<feature type="transmembrane region" description="Helical" evidence="6">
    <location>
        <begin position="374"/>
        <end position="394"/>
    </location>
</feature>
<dbReference type="VEuPathDB" id="FungiDB:ASPZODRAFT_128914"/>
<gene>
    <name evidence="8" type="ORF">ASPZODRAFT_128914</name>
</gene>
<comment type="subcellular location">
    <subcellularLocation>
        <location evidence="1">Membrane</location>
        <topology evidence="1">Multi-pass membrane protein</topology>
    </subcellularLocation>
</comment>
<dbReference type="FunFam" id="1.20.1250.20:FF:000011">
    <property type="entry name" value="MFS multidrug transporter, putative"/>
    <property type="match status" value="1"/>
</dbReference>
<feature type="transmembrane region" description="Helical" evidence="6">
    <location>
        <begin position="192"/>
        <end position="214"/>
    </location>
</feature>
<evidence type="ECO:0000313" key="8">
    <source>
        <dbReference type="EMBL" id="OJJ50296.1"/>
    </source>
</evidence>
<evidence type="ECO:0000256" key="2">
    <source>
        <dbReference type="ARBA" id="ARBA00008335"/>
    </source>
</evidence>
<dbReference type="Pfam" id="PF07690">
    <property type="entry name" value="MFS_1"/>
    <property type="match status" value="1"/>
</dbReference>
<keyword evidence="3 6" id="KW-0812">Transmembrane</keyword>
<feature type="transmembrane region" description="Helical" evidence="6">
    <location>
        <begin position="74"/>
        <end position="93"/>
    </location>
</feature>
<reference evidence="9" key="1">
    <citation type="journal article" date="2017" name="Genome Biol.">
        <title>Comparative genomics reveals high biological diversity and specific adaptations in the industrially and medically important fungal genus Aspergillus.</title>
        <authorList>
            <person name="de Vries R.P."/>
            <person name="Riley R."/>
            <person name="Wiebenga A."/>
            <person name="Aguilar-Osorio G."/>
            <person name="Amillis S."/>
            <person name="Uchima C.A."/>
            <person name="Anderluh G."/>
            <person name="Asadollahi M."/>
            <person name="Askin M."/>
            <person name="Barry K."/>
            <person name="Battaglia E."/>
            <person name="Bayram O."/>
            <person name="Benocci T."/>
            <person name="Braus-Stromeyer S.A."/>
            <person name="Caldana C."/>
            <person name="Canovas D."/>
            <person name="Cerqueira G.C."/>
            <person name="Chen F."/>
            <person name="Chen W."/>
            <person name="Choi C."/>
            <person name="Clum A."/>
            <person name="Dos Santos R.A."/>
            <person name="Damasio A.R."/>
            <person name="Diallinas G."/>
            <person name="Emri T."/>
            <person name="Fekete E."/>
            <person name="Flipphi M."/>
            <person name="Freyberg S."/>
            <person name="Gallo A."/>
            <person name="Gournas C."/>
            <person name="Habgood R."/>
            <person name="Hainaut M."/>
            <person name="Harispe M.L."/>
            <person name="Henrissat B."/>
            <person name="Hilden K.S."/>
            <person name="Hope R."/>
            <person name="Hossain A."/>
            <person name="Karabika E."/>
            <person name="Karaffa L."/>
            <person name="Karanyi Z."/>
            <person name="Krasevec N."/>
            <person name="Kuo A."/>
            <person name="Kusch H."/>
            <person name="LaButti K."/>
            <person name="Lagendijk E.L."/>
            <person name="Lapidus A."/>
            <person name="Levasseur A."/>
            <person name="Lindquist E."/>
            <person name="Lipzen A."/>
            <person name="Logrieco A.F."/>
            <person name="MacCabe A."/>
            <person name="Maekelae M.R."/>
            <person name="Malavazi I."/>
            <person name="Melin P."/>
            <person name="Meyer V."/>
            <person name="Mielnichuk N."/>
            <person name="Miskei M."/>
            <person name="Molnar A.P."/>
            <person name="Mule G."/>
            <person name="Ngan C.Y."/>
            <person name="Orejas M."/>
            <person name="Orosz E."/>
            <person name="Ouedraogo J.P."/>
            <person name="Overkamp K.M."/>
            <person name="Park H.-S."/>
            <person name="Perrone G."/>
            <person name="Piumi F."/>
            <person name="Punt P.J."/>
            <person name="Ram A.F."/>
            <person name="Ramon A."/>
            <person name="Rauscher S."/>
            <person name="Record E."/>
            <person name="Riano-Pachon D.M."/>
            <person name="Robert V."/>
            <person name="Roehrig J."/>
            <person name="Ruller R."/>
            <person name="Salamov A."/>
            <person name="Salih N.S."/>
            <person name="Samson R.A."/>
            <person name="Sandor E."/>
            <person name="Sanguinetti M."/>
            <person name="Schuetze T."/>
            <person name="Sepcic K."/>
            <person name="Shelest E."/>
            <person name="Sherlock G."/>
            <person name="Sophianopoulou V."/>
            <person name="Squina F.M."/>
            <person name="Sun H."/>
            <person name="Susca A."/>
            <person name="Todd R.B."/>
            <person name="Tsang A."/>
            <person name="Unkles S.E."/>
            <person name="van de Wiele N."/>
            <person name="van Rossen-Uffink D."/>
            <person name="Oliveira J.V."/>
            <person name="Vesth T.C."/>
            <person name="Visser J."/>
            <person name="Yu J.-H."/>
            <person name="Zhou M."/>
            <person name="Andersen M.R."/>
            <person name="Archer D.B."/>
            <person name="Baker S.E."/>
            <person name="Benoit I."/>
            <person name="Brakhage A.A."/>
            <person name="Braus G.H."/>
            <person name="Fischer R."/>
            <person name="Frisvad J.C."/>
            <person name="Goldman G.H."/>
            <person name="Houbraken J."/>
            <person name="Oakley B."/>
            <person name="Pocsi I."/>
            <person name="Scazzocchio C."/>
            <person name="Seiboth B."/>
            <person name="vanKuyk P.A."/>
            <person name="Wortman J."/>
            <person name="Dyer P.S."/>
            <person name="Grigoriev I.V."/>
        </authorList>
    </citation>
    <scope>NUCLEOTIDE SEQUENCE [LARGE SCALE GENOMIC DNA]</scope>
    <source>
        <strain evidence="9">CBS 506.65</strain>
    </source>
</reference>
<dbReference type="PROSITE" id="PS50850">
    <property type="entry name" value="MFS"/>
    <property type="match status" value="1"/>
</dbReference>
<feature type="transmembrane region" description="Helical" evidence="6">
    <location>
        <begin position="440"/>
        <end position="460"/>
    </location>
</feature>
<dbReference type="CDD" id="cd17323">
    <property type="entry name" value="MFS_Tpo1_MDR_like"/>
    <property type="match status" value="1"/>
</dbReference>
<sequence length="476" mass="52018">METKTPDVELAVQPQIVGWDGPDDPENPFNWSRAKKGRQLVVMSINTFLTPLASSMFAPGVADVLAEFHCTSTLLGSFVVSIFLLGYMVGPFAIAPLSELYGRRILYHVCNVLFLVLTVACALSRSLGQLFAFRFLAGMAGVCPLTIGSGTVADMVPKEKRAGVMSIWAMGPLLGPVVGPVAGGFLAEREGWRWVFWVIAIATGVLVVVSLFVYNETYAPLLLQAKAARLRRETGDASLRSEHDSDRSAKHVFFLALTRPVKLLFRSPIVILMSLYAALTYGYMYLVFTTLTTVFETNYGFSQGLAGLSYLGFGLGCMLSLVVVGRIANRIARDHSAKGCFTPESRLPPMIFGCWFIPIGLFWYGWAVQADTHWIVPILGTAVFGIGMMCVFIPANTYLVDSYLRYAASVTAANTALRSLLGAVLPLAGPAMYDALGVGWGNSILAFISLVMCAVPLFFWKYGRRIRTSKRFQLAL</sequence>
<keyword evidence="9" id="KW-1185">Reference proteome</keyword>
<feature type="transmembrane region" description="Helical" evidence="6">
    <location>
        <begin position="349"/>
        <end position="368"/>
    </location>
</feature>
<dbReference type="Proteomes" id="UP000184188">
    <property type="component" value="Unassembled WGS sequence"/>
</dbReference>
<accession>A0A1L9ST30</accession>
<feature type="domain" description="Major facilitator superfamily (MFS) profile" evidence="7">
    <location>
        <begin position="39"/>
        <end position="467"/>
    </location>
</feature>
<dbReference type="GeneID" id="34608615"/>
<feature type="transmembrane region" description="Helical" evidence="6">
    <location>
        <begin position="406"/>
        <end position="428"/>
    </location>
</feature>
<feature type="transmembrane region" description="Helical" evidence="6">
    <location>
        <begin position="165"/>
        <end position="186"/>
    </location>
</feature>
<dbReference type="InterPro" id="IPR036259">
    <property type="entry name" value="MFS_trans_sf"/>
</dbReference>
<evidence type="ECO:0000259" key="7">
    <source>
        <dbReference type="PROSITE" id="PS50850"/>
    </source>
</evidence>
<dbReference type="RefSeq" id="XP_022584806.1">
    <property type="nucleotide sequence ID" value="XM_022722150.1"/>
</dbReference>
<dbReference type="EMBL" id="KV878337">
    <property type="protein sequence ID" value="OJJ50296.1"/>
    <property type="molecule type" value="Genomic_DNA"/>
</dbReference>
<feature type="transmembrane region" description="Helical" evidence="6">
    <location>
        <begin position="105"/>
        <end position="125"/>
    </location>
</feature>
<feature type="transmembrane region" description="Helical" evidence="6">
    <location>
        <begin position="308"/>
        <end position="328"/>
    </location>
</feature>
<feature type="transmembrane region" description="Helical" evidence="6">
    <location>
        <begin position="131"/>
        <end position="153"/>
    </location>
</feature>
<keyword evidence="4 6" id="KW-1133">Transmembrane helix</keyword>
<evidence type="ECO:0000313" key="9">
    <source>
        <dbReference type="Proteomes" id="UP000184188"/>
    </source>
</evidence>
<evidence type="ECO:0000256" key="1">
    <source>
        <dbReference type="ARBA" id="ARBA00004141"/>
    </source>
</evidence>
<dbReference type="InterPro" id="IPR020846">
    <property type="entry name" value="MFS_dom"/>
</dbReference>
<dbReference type="STRING" id="1073090.A0A1L9ST30"/>
<evidence type="ECO:0000256" key="3">
    <source>
        <dbReference type="ARBA" id="ARBA00022692"/>
    </source>
</evidence>
<evidence type="ECO:0000256" key="4">
    <source>
        <dbReference type="ARBA" id="ARBA00022989"/>
    </source>
</evidence>
<dbReference type="SUPFAM" id="SSF103473">
    <property type="entry name" value="MFS general substrate transporter"/>
    <property type="match status" value="1"/>
</dbReference>
<protein>
    <recommendedName>
        <fullName evidence="7">Major facilitator superfamily (MFS) profile domain-containing protein</fullName>
    </recommendedName>
</protein>
<dbReference type="GO" id="GO:0016020">
    <property type="term" value="C:membrane"/>
    <property type="evidence" value="ECO:0007669"/>
    <property type="project" value="UniProtKB-SubCell"/>
</dbReference>
<evidence type="ECO:0000256" key="5">
    <source>
        <dbReference type="ARBA" id="ARBA00023136"/>
    </source>
</evidence>
<dbReference type="InterPro" id="IPR011701">
    <property type="entry name" value="MFS"/>
</dbReference>
<comment type="similarity">
    <text evidence="2">Belongs to the major facilitator superfamily.</text>
</comment>
<name>A0A1L9ST30_9EURO</name>
<keyword evidence="5 6" id="KW-0472">Membrane</keyword>
<evidence type="ECO:0000256" key="6">
    <source>
        <dbReference type="SAM" id="Phobius"/>
    </source>
</evidence>
<proteinExistence type="inferred from homology"/>
<dbReference type="PANTHER" id="PTHR23502:SF68">
    <property type="entry name" value="MULTIDRUG TRANSPORTER, PUTATIVE (AFU_ORTHOLOGUE AFUA_3G01120)-RELATED"/>
    <property type="match status" value="1"/>
</dbReference>
<feature type="transmembrane region" description="Helical" evidence="6">
    <location>
        <begin position="40"/>
        <end position="62"/>
    </location>
</feature>
<organism evidence="8 9">
    <name type="scientific">Penicilliopsis zonata CBS 506.65</name>
    <dbReference type="NCBI Taxonomy" id="1073090"/>
    <lineage>
        <taxon>Eukaryota</taxon>
        <taxon>Fungi</taxon>
        <taxon>Dikarya</taxon>
        <taxon>Ascomycota</taxon>
        <taxon>Pezizomycotina</taxon>
        <taxon>Eurotiomycetes</taxon>
        <taxon>Eurotiomycetidae</taxon>
        <taxon>Eurotiales</taxon>
        <taxon>Aspergillaceae</taxon>
        <taxon>Penicilliopsis</taxon>
    </lineage>
</organism>
<dbReference type="GO" id="GO:0022857">
    <property type="term" value="F:transmembrane transporter activity"/>
    <property type="evidence" value="ECO:0007669"/>
    <property type="project" value="InterPro"/>
</dbReference>
<dbReference type="Gene3D" id="1.20.1250.20">
    <property type="entry name" value="MFS general substrate transporter like domains"/>
    <property type="match status" value="1"/>
</dbReference>
<feature type="transmembrane region" description="Helical" evidence="6">
    <location>
        <begin position="269"/>
        <end position="288"/>
    </location>
</feature>
<dbReference type="OrthoDB" id="5296287at2759"/>
<dbReference type="PANTHER" id="PTHR23502">
    <property type="entry name" value="MAJOR FACILITATOR SUPERFAMILY"/>
    <property type="match status" value="1"/>
</dbReference>
<dbReference type="AlphaFoldDB" id="A0A1L9ST30"/>